<dbReference type="InterPro" id="IPR011990">
    <property type="entry name" value="TPR-like_helical_dom_sf"/>
</dbReference>
<organism evidence="2 3">
    <name type="scientific">Candidatus Barnesiella excrementipullorum</name>
    <dbReference type="NCBI Taxonomy" id="2838479"/>
    <lineage>
        <taxon>Bacteria</taxon>
        <taxon>Pseudomonadati</taxon>
        <taxon>Bacteroidota</taxon>
        <taxon>Bacteroidia</taxon>
        <taxon>Bacteroidales</taxon>
        <taxon>Barnesiellaceae</taxon>
        <taxon>Barnesiella</taxon>
    </lineage>
</organism>
<evidence type="ECO:0000313" key="3">
    <source>
        <dbReference type="Proteomes" id="UP000824246"/>
    </source>
</evidence>
<feature type="chain" id="PRO_5038592300" evidence="1">
    <location>
        <begin position="22"/>
        <end position="328"/>
    </location>
</feature>
<evidence type="ECO:0000313" key="2">
    <source>
        <dbReference type="EMBL" id="HIX45338.1"/>
    </source>
</evidence>
<sequence>MSRFRIIAFWACLFWAAAAVAQERNIAVTPMLIDNVDIPERLCPVMQQKLLQIATGNGYGSNSQEFVLTANAVTIDKAAVPTVPPQVTVGVDVVLYVVNAAEQLIVDEYTVSLSGIGRNETAAYTAALKQLKPRSPEIRRFMSTVREKIVEYYAERVPVLIAKADSYAGRGEYDKAIDVLSVIPEAVPEYPDIAARMSDYYVQSIDREADRAIQAAKSEMAMGRIESSLAILNTIDPLSSRFGEASTMIESLLQPMKEEEKETYSEEVAVHNQQKEIAAQVENNEEKRDKMVLEASYEQSVERTTATVEDSVALKKRITEFLASEQGK</sequence>
<protein>
    <submittedName>
        <fullName evidence="2">Uncharacterized protein</fullName>
    </submittedName>
</protein>
<dbReference type="SUPFAM" id="SSF48452">
    <property type="entry name" value="TPR-like"/>
    <property type="match status" value="1"/>
</dbReference>
<dbReference type="Proteomes" id="UP000824246">
    <property type="component" value="Unassembled WGS sequence"/>
</dbReference>
<dbReference type="Gene3D" id="1.25.40.10">
    <property type="entry name" value="Tetratricopeptide repeat domain"/>
    <property type="match status" value="1"/>
</dbReference>
<reference evidence="2" key="1">
    <citation type="journal article" date="2021" name="PeerJ">
        <title>Extensive microbial diversity within the chicken gut microbiome revealed by metagenomics and culture.</title>
        <authorList>
            <person name="Gilroy R."/>
            <person name="Ravi A."/>
            <person name="Getino M."/>
            <person name="Pursley I."/>
            <person name="Horton D.L."/>
            <person name="Alikhan N.F."/>
            <person name="Baker D."/>
            <person name="Gharbi K."/>
            <person name="Hall N."/>
            <person name="Watson M."/>
            <person name="Adriaenssens E.M."/>
            <person name="Foster-Nyarko E."/>
            <person name="Jarju S."/>
            <person name="Secka A."/>
            <person name="Antonio M."/>
            <person name="Oren A."/>
            <person name="Chaudhuri R.R."/>
            <person name="La Ragione R."/>
            <person name="Hildebrand F."/>
            <person name="Pallen M.J."/>
        </authorList>
    </citation>
    <scope>NUCLEOTIDE SEQUENCE</scope>
    <source>
        <strain evidence="2">ChiHjej12B11-16260</strain>
    </source>
</reference>
<name>A0A9D2APQ2_9BACT</name>
<comment type="caution">
    <text evidence="2">The sequence shown here is derived from an EMBL/GenBank/DDBJ whole genome shotgun (WGS) entry which is preliminary data.</text>
</comment>
<dbReference type="EMBL" id="DXFB01000106">
    <property type="protein sequence ID" value="HIX45338.1"/>
    <property type="molecule type" value="Genomic_DNA"/>
</dbReference>
<reference evidence="2" key="2">
    <citation type="submission" date="2021-04" db="EMBL/GenBank/DDBJ databases">
        <authorList>
            <person name="Gilroy R."/>
        </authorList>
    </citation>
    <scope>NUCLEOTIDE SEQUENCE</scope>
    <source>
        <strain evidence="2">ChiHjej12B11-16260</strain>
    </source>
</reference>
<keyword evidence="1" id="KW-0732">Signal</keyword>
<dbReference type="AlphaFoldDB" id="A0A9D2APQ2"/>
<gene>
    <name evidence="2" type="ORF">H9982_03870</name>
</gene>
<proteinExistence type="predicted"/>
<accession>A0A9D2APQ2</accession>
<evidence type="ECO:0000256" key="1">
    <source>
        <dbReference type="SAM" id="SignalP"/>
    </source>
</evidence>
<feature type="signal peptide" evidence="1">
    <location>
        <begin position="1"/>
        <end position="21"/>
    </location>
</feature>